<proteinExistence type="predicted"/>
<evidence type="ECO:0000313" key="1">
    <source>
        <dbReference type="EMBL" id="TXX67288.1"/>
    </source>
</evidence>
<organism evidence="1 2">
    <name type="scientific">Vibrio cholerae</name>
    <dbReference type="NCBI Taxonomy" id="666"/>
    <lineage>
        <taxon>Bacteria</taxon>
        <taxon>Pseudomonadati</taxon>
        <taxon>Pseudomonadota</taxon>
        <taxon>Gammaproteobacteria</taxon>
        <taxon>Vibrionales</taxon>
        <taxon>Vibrionaceae</taxon>
        <taxon>Vibrio</taxon>
    </lineage>
</organism>
<dbReference type="RefSeq" id="WP_148521430.1">
    <property type="nucleotide sequence ID" value="NZ_VSIJ01000005.1"/>
</dbReference>
<protein>
    <submittedName>
        <fullName evidence="1">Uncharacterized protein</fullName>
    </submittedName>
</protein>
<dbReference type="AlphaFoldDB" id="A0ABD7SRZ7"/>
<dbReference type="Proteomes" id="UP000323819">
    <property type="component" value="Unassembled WGS sequence"/>
</dbReference>
<sequence>MDIKSAPSYFSYITQESDPFFNEVWAQKLKTLTLDLSWVDELESSNRKEVDEYRRTNPDWEVTSSTYGRYDSFSKDVESEDFPTFHHWPIEWQLAFGACETEAYNLTTEHVKSFDKYLIGNNTLYIHDEKEEVFFSTNSYDFGCIKKMMAKDDSFDSVLTAAYALLNDYREWEKNHGAHWQKINILSGAEPKAINDLKGTEQECDGCGAFTVIVNEDSNGNCFCKDCQ</sequence>
<dbReference type="EMBL" id="VSIJ01000005">
    <property type="protein sequence ID" value="TXX67288.1"/>
    <property type="molecule type" value="Genomic_DNA"/>
</dbReference>
<evidence type="ECO:0000313" key="2">
    <source>
        <dbReference type="Proteomes" id="UP000323819"/>
    </source>
</evidence>
<reference evidence="1 2" key="1">
    <citation type="submission" date="2019-06" db="EMBL/GenBank/DDBJ databases">
        <title>Vibrio cholerae phylogeny based on whole-genome sequencing reveals genetic diversity and population strucutre.</title>
        <authorList>
            <person name="Zhiqiu Y."/>
            <person name="Bin L."/>
            <person name="Lingyan J."/>
        </authorList>
    </citation>
    <scope>NUCLEOTIDE SEQUENCE [LARGE SCALE GENOMIC DNA]</scope>
    <source>
        <strain evidence="1 2">N2814</strain>
    </source>
</reference>
<accession>A0ABD7SRZ7</accession>
<name>A0ABD7SRZ7_VIBCL</name>
<gene>
    <name evidence="1" type="ORF">FXF03_01565</name>
</gene>
<comment type="caution">
    <text evidence="1">The sequence shown here is derived from an EMBL/GenBank/DDBJ whole genome shotgun (WGS) entry which is preliminary data.</text>
</comment>